<feature type="region of interest" description="Disordered" evidence="10">
    <location>
        <begin position="106"/>
        <end position="127"/>
    </location>
</feature>
<sequence>MARFIGSGGRHAKNKSYYRATKTANRKKDIDQIWDDMQPGKIEKLQKQEIDVDKPAMGQIYCIPCAKYFVSQAAMDTHSSSKPHKKRVKSLLVKPYSVEDSVIPIDNGKRLRPKDDTEMATATTSSA</sequence>
<dbReference type="GeneID" id="14865775"/>
<evidence type="ECO:0000256" key="6">
    <source>
        <dbReference type="ARBA" id="ARBA00022771"/>
    </source>
</evidence>
<keyword evidence="7" id="KW-0862">Zinc</keyword>
<dbReference type="InterPro" id="IPR022755">
    <property type="entry name" value="Znf_C2H2_jaz"/>
</dbReference>
<dbReference type="InterPro" id="IPR003604">
    <property type="entry name" value="Matrin/U1-like-C_Znf_C2H2"/>
</dbReference>
<keyword evidence="6" id="KW-0863">Zinc-finger</keyword>
<gene>
    <name evidence="12" type="ORF">DFA_11808</name>
</gene>
<dbReference type="PANTHER" id="PTHR46095:SF1">
    <property type="entry name" value="ZINC FINGER PROTEIN 593"/>
    <property type="match status" value="1"/>
</dbReference>
<evidence type="ECO:0000256" key="5">
    <source>
        <dbReference type="ARBA" id="ARBA00022723"/>
    </source>
</evidence>
<comment type="similarity">
    <text evidence="9">Belongs to the ZNF593/BUD20 C2H2-type zinc-finger protein family.</text>
</comment>
<dbReference type="GO" id="GO:0005737">
    <property type="term" value="C:cytoplasm"/>
    <property type="evidence" value="ECO:0007669"/>
    <property type="project" value="UniProtKB-SubCell"/>
</dbReference>
<dbReference type="EMBL" id="GL883029">
    <property type="protein sequence ID" value="EGG14045.1"/>
    <property type="molecule type" value="Genomic_DNA"/>
</dbReference>
<keyword evidence="13" id="KW-1185">Reference proteome</keyword>
<keyword evidence="8" id="KW-0539">Nucleus</keyword>
<dbReference type="InterPro" id="IPR051879">
    <property type="entry name" value="C2H2-ZF_Maturation_Protein"/>
</dbReference>
<dbReference type="Proteomes" id="UP000007797">
    <property type="component" value="Unassembled WGS sequence"/>
</dbReference>
<dbReference type="InterPro" id="IPR036236">
    <property type="entry name" value="Znf_C2H2_sf"/>
</dbReference>
<dbReference type="GO" id="GO:0042254">
    <property type="term" value="P:ribosome biogenesis"/>
    <property type="evidence" value="ECO:0007669"/>
    <property type="project" value="UniProtKB-KW"/>
</dbReference>
<evidence type="ECO:0000256" key="9">
    <source>
        <dbReference type="ARBA" id="ARBA00038064"/>
    </source>
</evidence>
<evidence type="ECO:0000259" key="11">
    <source>
        <dbReference type="PROSITE" id="PS00028"/>
    </source>
</evidence>
<keyword evidence="3" id="KW-0963">Cytoplasm</keyword>
<dbReference type="PANTHER" id="PTHR46095">
    <property type="entry name" value="ZINC FINGER PROTEIN 593"/>
    <property type="match status" value="1"/>
</dbReference>
<dbReference type="SUPFAM" id="SSF57667">
    <property type="entry name" value="beta-beta-alpha zinc fingers"/>
    <property type="match status" value="1"/>
</dbReference>
<dbReference type="RefSeq" id="XP_004350753.1">
    <property type="nucleotide sequence ID" value="XM_004350702.1"/>
</dbReference>
<organism evidence="12 13">
    <name type="scientific">Cavenderia fasciculata</name>
    <name type="common">Slime mold</name>
    <name type="synonym">Dictyostelium fasciculatum</name>
    <dbReference type="NCBI Taxonomy" id="261658"/>
    <lineage>
        <taxon>Eukaryota</taxon>
        <taxon>Amoebozoa</taxon>
        <taxon>Evosea</taxon>
        <taxon>Eumycetozoa</taxon>
        <taxon>Dictyostelia</taxon>
        <taxon>Acytosteliales</taxon>
        <taxon>Cavenderiaceae</taxon>
        <taxon>Cavenderia</taxon>
    </lineage>
</organism>
<accession>F4QE98</accession>
<dbReference type="GO" id="GO:0008270">
    <property type="term" value="F:zinc ion binding"/>
    <property type="evidence" value="ECO:0007669"/>
    <property type="project" value="UniProtKB-KW"/>
</dbReference>
<dbReference type="KEGG" id="dfa:DFA_11808"/>
<feature type="domain" description="C2H2-type" evidence="11">
    <location>
        <begin position="62"/>
        <end position="84"/>
    </location>
</feature>
<dbReference type="AlphaFoldDB" id="F4QE98"/>
<protein>
    <recommendedName>
        <fullName evidence="11">C2H2-type domain-containing protein</fullName>
    </recommendedName>
</protein>
<evidence type="ECO:0000313" key="13">
    <source>
        <dbReference type="Proteomes" id="UP000007797"/>
    </source>
</evidence>
<dbReference type="OrthoDB" id="24683at2759"/>
<name>F4QE98_CACFS</name>
<dbReference type="GO" id="GO:0005634">
    <property type="term" value="C:nucleus"/>
    <property type="evidence" value="ECO:0007669"/>
    <property type="project" value="UniProtKB-SubCell"/>
</dbReference>
<dbReference type="SMART" id="SM00451">
    <property type="entry name" value="ZnF_U1"/>
    <property type="match status" value="1"/>
</dbReference>
<reference evidence="13" key="1">
    <citation type="journal article" date="2011" name="Genome Res.">
        <title>Phylogeny-wide analysis of social amoeba genomes highlights ancient origins for complex intercellular communication.</title>
        <authorList>
            <person name="Heidel A.J."/>
            <person name="Lawal H.M."/>
            <person name="Felder M."/>
            <person name="Schilde C."/>
            <person name="Helps N.R."/>
            <person name="Tunggal B."/>
            <person name="Rivero F."/>
            <person name="John U."/>
            <person name="Schleicher M."/>
            <person name="Eichinger L."/>
            <person name="Platzer M."/>
            <person name="Noegel A.A."/>
            <person name="Schaap P."/>
            <person name="Gloeckner G."/>
        </authorList>
    </citation>
    <scope>NUCLEOTIDE SEQUENCE [LARGE SCALE GENOMIC DNA]</scope>
    <source>
        <strain evidence="13">SH3</strain>
    </source>
</reference>
<dbReference type="OMA" id="MKDHFRS"/>
<dbReference type="GO" id="GO:0003676">
    <property type="term" value="F:nucleic acid binding"/>
    <property type="evidence" value="ECO:0007669"/>
    <property type="project" value="InterPro"/>
</dbReference>
<evidence type="ECO:0000256" key="1">
    <source>
        <dbReference type="ARBA" id="ARBA00004123"/>
    </source>
</evidence>
<evidence type="ECO:0000256" key="7">
    <source>
        <dbReference type="ARBA" id="ARBA00022833"/>
    </source>
</evidence>
<proteinExistence type="inferred from homology"/>
<comment type="subcellular location">
    <subcellularLocation>
        <location evidence="2">Cytoplasm</location>
    </subcellularLocation>
    <subcellularLocation>
        <location evidence="1">Nucleus</location>
    </subcellularLocation>
</comment>
<evidence type="ECO:0000256" key="8">
    <source>
        <dbReference type="ARBA" id="ARBA00023242"/>
    </source>
</evidence>
<evidence type="ECO:0000313" key="12">
    <source>
        <dbReference type="EMBL" id="EGG14045.1"/>
    </source>
</evidence>
<dbReference type="Pfam" id="PF12171">
    <property type="entry name" value="zf-C2H2_jaz"/>
    <property type="match status" value="1"/>
</dbReference>
<evidence type="ECO:0000256" key="4">
    <source>
        <dbReference type="ARBA" id="ARBA00022517"/>
    </source>
</evidence>
<evidence type="ECO:0000256" key="3">
    <source>
        <dbReference type="ARBA" id="ARBA00022490"/>
    </source>
</evidence>
<evidence type="ECO:0000256" key="10">
    <source>
        <dbReference type="SAM" id="MobiDB-lite"/>
    </source>
</evidence>
<dbReference type="STRING" id="1054147.F4QE98"/>
<dbReference type="PROSITE" id="PS00028">
    <property type="entry name" value="ZINC_FINGER_C2H2_1"/>
    <property type="match status" value="1"/>
</dbReference>
<keyword evidence="4" id="KW-0690">Ribosome biogenesis</keyword>
<feature type="compositionally biased region" description="Basic and acidic residues" evidence="10">
    <location>
        <begin position="107"/>
        <end position="117"/>
    </location>
</feature>
<keyword evidence="5" id="KW-0479">Metal-binding</keyword>
<dbReference type="Gene3D" id="3.30.160.60">
    <property type="entry name" value="Classic Zinc Finger"/>
    <property type="match status" value="1"/>
</dbReference>
<evidence type="ECO:0000256" key="2">
    <source>
        <dbReference type="ARBA" id="ARBA00004496"/>
    </source>
</evidence>
<dbReference type="InterPro" id="IPR013087">
    <property type="entry name" value="Znf_C2H2_type"/>
</dbReference>